<comment type="caution">
    <text evidence="1">The sequence shown here is derived from an EMBL/GenBank/DDBJ whole genome shotgun (WGS) entry which is preliminary data.</text>
</comment>
<keyword evidence="2" id="KW-1185">Reference proteome</keyword>
<dbReference type="RefSeq" id="WP_215884635.1">
    <property type="nucleotide sequence ID" value="NZ_JAAOMP010000144.1"/>
</dbReference>
<dbReference type="Proteomes" id="UP000755654">
    <property type="component" value="Unassembled WGS sequence"/>
</dbReference>
<proteinExistence type="predicted"/>
<dbReference type="Pfam" id="PF23130">
    <property type="entry name" value="IcmW"/>
    <property type="match status" value="1"/>
</dbReference>
<evidence type="ECO:0000313" key="1">
    <source>
        <dbReference type="EMBL" id="MBU2761104.1"/>
    </source>
</evidence>
<dbReference type="InterPro" id="IPR057079">
    <property type="entry name" value="IcmW-like"/>
</dbReference>
<evidence type="ECO:0000313" key="2">
    <source>
        <dbReference type="Proteomes" id="UP000755654"/>
    </source>
</evidence>
<dbReference type="EMBL" id="JAAOMP010000144">
    <property type="protein sequence ID" value="MBU2761104.1"/>
    <property type="molecule type" value="Genomic_DNA"/>
</dbReference>
<protein>
    <submittedName>
        <fullName evidence="1">Uncharacterized protein</fullName>
    </submittedName>
</protein>
<gene>
    <name evidence="1" type="ORF">HAP95_13270</name>
</gene>
<organism evidence="1 2">
    <name type="scientific">Acidithiobacillus sulfurivorans</name>
    <dbReference type="NCBI Taxonomy" id="1958756"/>
    <lineage>
        <taxon>Bacteria</taxon>
        <taxon>Pseudomonadati</taxon>
        <taxon>Pseudomonadota</taxon>
        <taxon>Acidithiobacillia</taxon>
        <taxon>Acidithiobacillales</taxon>
        <taxon>Acidithiobacillaceae</taxon>
        <taxon>Acidithiobacillus</taxon>
    </lineage>
</organism>
<name>A0ABS6A2D9_9PROT</name>
<accession>A0ABS6A2D9</accession>
<reference evidence="1 2" key="1">
    <citation type="journal article" date="2021" name="ISME J.">
        <title>Genomic evolution of the class Acidithiobacillia: deep-branching Proteobacteria living in extreme acidic conditions.</title>
        <authorList>
            <person name="Moya-Beltran A."/>
            <person name="Beard S."/>
            <person name="Rojas-Villalobos C."/>
            <person name="Issotta F."/>
            <person name="Gallardo Y."/>
            <person name="Ulloa R."/>
            <person name="Giaveno A."/>
            <person name="Degli Esposti M."/>
            <person name="Johnson D.B."/>
            <person name="Quatrini R."/>
        </authorList>
    </citation>
    <scope>NUCLEOTIDE SEQUENCE [LARGE SCALE GENOMIC DNA]</scope>
    <source>
        <strain evidence="1 2">RW2</strain>
    </source>
</reference>
<sequence>METNSPTYPQTPSLSVLETMPAPLTEADLQKFFAERGGGALRLVVGYLEAGESWVQDTRGSRVEQMLTRDLAERMICGPSPYAEPVLSGQVMDYLRAGRIFRILDWLDAHPDNSVVHILTHPEVPYSFRERLRKMILILWRGELIERIFTPARQKEILRALNQKTKES</sequence>